<sequence>MVRNVVDDGMGRFVKGIILMSKGDDVKIQIITVASDLITIYRLTGHSGLLLIRWVPEDSRICVRRRACSPLFIANNPPDGLRYLSVTGFLMASSPFPGVLRVSWELVPEAPPSGPGPWTGVACWPCPNEDAYENLVVIADIQTKLLGRFGFDFHVRSMLSAALRATKYLKESVEKETSPEDHQVGAIMDTGHDLVQLRPMDMCQGWLASRQELVIRIGGSMTQTPRSTSTFVSLGGRNGPEEDNTESAVEVKLTAMRKRFAIPPSPRRLEREASGATARSRNLIRGVAEDSLRESEVSLLRGFAASYVIDNLDSVLKSWSRMVVEVDQRLPGLMTPDFRSRLLLKAARRVHRDGSDREFVQKTLSNLDLDDLAVYLESVSSLDHLLSDEERDELVKKGLDNWDHWKNDGRFGTEQRSKLTVDLASVVSRDFAPGSSVYKQLVSKMQGQRSLRPQVESPRYRDLVESLEKRVKESRDGLSLCTALSKAGGISSDDYAKMVAINDQLHGQVRRKQCGLAGFAMAAPEKRGDFYLRNVPDRWKQYDPEHPPYKFFPGRTRAQTRQWSGVMFFVTIAVAYIAYQLNEKRQAKLEKVGWGGMLCSMGGILLQFFAEREHEFLLPVHREAIYLQEEAIRDHLKVFGAHHKVIDMNRDSAVDFIFLGQRRESATVERTDRHVEVVRNLHRSRRIHLAVDGSPSVPQIFIDGCNIGDANSLQDLDDRGLLAALLRREVCPSCLAKRSRTTLPYHCRKCNIEMKEYMPGYQTIEEAMEAIESAERYTRSTRSEVSECEPEAEALPESV</sequence>
<feature type="region of interest" description="Disordered" evidence="1">
    <location>
        <begin position="226"/>
        <end position="247"/>
    </location>
</feature>
<evidence type="ECO:0000313" key="3">
    <source>
        <dbReference type="EMBL" id="KAF4694648.1"/>
    </source>
</evidence>
<accession>A0A7J6PEM8</accession>
<proteinExistence type="predicted"/>
<dbReference type="EMBL" id="JABANP010000030">
    <property type="protein sequence ID" value="KAF4694648.1"/>
    <property type="molecule type" value="Genomic_DNA"/>
</dbReference>
<evidence type="ECO:0000256" key="2">
    <source>
        <dbReference type="SAM" id="Phobius"/>
    </source>
</evidence>
<dbReference type="OrthoDB" id="437016at2759"/>
<reference evidence="3 4" key="1">
    <citation type="submission" date="2020-04" db="EMBL/GenBank/DDBJ databases">
        <title>Perkinsus olseni comparative genomics.</title>
        <authorList>
            <person name="Bogema D.R."/>
        </authorList>
    </citation>
    <scope>NUCLEOTIDE SEQUENCE [LARGE SCALE GENOMIC DNA]</scope>
    <source>
        <strain evidence="3">00978-12</strain>
    </source>
</reference>
<dbReference type="Proteomes" id="UP000541610">
    <property type="component" value="Unassembled WGS sequence"/>
</dbReference>
<name>A0A7J6PEM8_PEROL</name>
<keyword evidence="2" id="KW-1133">Transmembrane helix</keyword>
<evidence type="ECO:0000256" key="1">
    <source>
        <dbReference type="SAM" id="MobiDB-lite"/>
    </source>
</evidence>
<comment type="caution">
    <text evidence="3">The sequence shown here is derived from an EMBL/GenBank/DDBJ whole genome shotgun (WGS) entry which is preliminary data.</text>
</comment>
<feature type="compositionally biased region" description="Acidic residues" evidence="1">
    <location>
        <begin position="786"/>
        <end position="799"/>
    </location>
</feature>
<evidence type="ECO:0000313" key="4">
    <source>
        <dbReference type="Proteomes" id="UP000541610"/>
    </source>
</evidence>
<feature type="transmembrane region" description="Helical" evidence="2">
    <location>
        <begin position="591"/>
        <end position="610"/>
    </location>
</feature>
<organism evidence="3 4">
    <name type="scientific">Perkinsus olseni</name>
    <name type="common">Perkinsus atlanticus</name>
    <dbReference type="NCBI Taxonomy" id="32597"/>
    <lineage>
        <taxon>Eukaryota</taxon>
        <taxon>Sar</taxon>
        <taxon>Alveolata</taxon>
        <taxon>Perkinsozoa</taxon>
        <taxon>Perkinsea</taxon>
        <taxon>Perkinsida</taxon>
        <taxon>Perkinsidae</taxon>
        <taxon>Perkinsus</taxon>
    </lineage>
</organism>
<keyword evidence="2" id="KW-0472">Membrane</keyword>
<gene>
    <name evidence="3" type="ORF">FOZ60_007615</name>
</gene>
<keyword evidence="2" id="KW-0812">Transmembrane</keyword>
<protein>
    <submittedName>
        <fullName evidence="3">Uncharacterized protein</fullName>
    </submittedName>
</protein>
<feature type="region of interest" description="Disordered" evidence="1">
    <location>
        <begin position="779"/>
        <end position="799"/>
    </location>
</feature>
<feature type="transmembrane region" description="Helical" evidence="2">
    <location>
        <begin position="562"/>
        <end position="579"/>
    </location>
</feature>
<dbReference type="AlphaFoldDB" id="A0A7J6PEM8"/>